<proteinExistence type="predicted"/>
<gene>
    <name evidence="1" type="ORF">HMPREF9237_00462</name>
</gene>
<organism evidence="1 2">
    <name type="scientific">Actinotignum schaalii FB123-CNA-2</name>
    <dbReference type="NCBI Taxonomy" id="883067"/>
    <lineage>
        <taxon>Bacteria</taxon>
        <taxon>Bacillati</taxon>
        <taxon>Actinomycetota</taxon>
        <taxon>Actinomycetes</taxon>
        <taxon>Actinomycetales</taxon>
        <taxon>Actinomycetaceae</taxon>
        <taxon>Actinotignum</taxon>
    </lineage>
</organism>
<accession>S2VM81</accession>
<evidence type="ECO:0000313" key="1">
    <source>
        <dbReference type="EMBL" id="EPD27901.1"/>
    </source>
</evidence>
<dbReference type="EMBL" id="AGWM01000004">
    <property type="protein sequence ID" value="EPD27901.1"/>
    <property type="molecule type" value="Genomic_DNA"/>
</dbReference>
<dbReference type="Proteomes" id="UP000014393">
    <property type="component" value="Unassembled WGS sequence"/>
</dbReference>
<dbReference type="HOGENOM" id="CLU_2784611_0_0_11"/>
<name>S2VM81_9ACTO</name>
<dbReference type="AlphaFoldDB" id="S2VM81"/>
<protein>
    <submittedName>
        <fullName evidence="1">Uncharacterized protein</fullName>
    </submittedName>
</protein>
<keyword evidence="2" id="KW-1185">Reference proteome</keyword>
<comment type="caution">
    <text evidence="1">The sequence shown here is derived from an EMBL/GenBank/DDBJ whole genome shotgun (WGS) entry which is preliminary data.</text>
</comment>
<reference evidence="1 2" key="1">
    <citation type="submission" date="2013-05" db="EMBL/GenBank/DDBJ databases">
        <title>The Genome Sequence of Actinobaculum schaalii FB123-CNA2.</title>
        <authorList>
            <consortium name="The Broad Institute Genomics Platform"/>
            <person name="Earl A."/>
            <person name="Ward D."/>
            <person name="Feldgarden M."/>
            <person name="Gevers D."/>
            <person name="Saerens B."/>
            <person name="Vaneechoutte M."/>
            <person name="Walker B."/>
            <person name="Young S."/>
            <person name="Zeng Q."/>
            <person name="Gargeya S."/>
            <person name="Fitzgerald M."/>
            <person name="Haas B."/>
            <person name="Abouelleil A."/>
            <person name="Allen A.W."/>
            <person name="Alvarado L."/>
            <person name="Arachchi H.M."/>
            <person name="Berlin A.M."/>
            <person name="Chapman S.B."/>
            <person name="Gainer-Dewar J."/>
            <person name="Goldberg J."/>
            <person name="Griggs A."/>
            <person name="Gujja S."/>
            <person name="Hansen M."/>
            <person name="Howarth C."/>
            <person name="Imamovic A."/>
            <person name="Ireland A."/>
            <person name="Larimer J."/>
            <person name="McCowan C."/>
            <person name="Murphy C."/>
            <person name="Pearson M."/>
            <person name="Poon T.W."/>
            <person name="Priest M."/>
            <person name="Roberts A."/>
            <person name="Saif S."/>
            <person name="Shea T."/>
            <person name="Sisk P."/>
            <person name="Sykes S."/>
            <person name="Wortman J."/>
            <person name="Nusbaum C."/>
            <person name="Birren B."/>
        </authorList>
    </citation>
    <scope>NUCLEOTIDE SEQUENCE [LARGE SCALE GENOMIC DNA]</scope>
    <source>
        <strain evidence="1 2">FB123-CNA-2</strain>
    </source>
</reference>
<evidence type="ECO:0000313" key="2">
    <source>
        <dbReference type="Proteomes" id="UP000014393"/>
    </source>
</evidence>
<sequence>MVELITQKVGTRSPIMSKEGLADVSAARSSFLIAFHLGFFANSAPTLETPVSQSAMAGSMEATRSKAS</sequence>